<organism evidence="2 3">
    <name type="scientific">Dechloromonas hankyongensis</name>
    <dbReference type="NCBI Taxonomy" id="2908002"/>
    <lineage>
        <taxon>Bacteria</taxon>
        <taxon>Pseudomonadati</taxon>
        <taxon>Pseudomonadota</taxon>
        <taxon>Betaproteobacteria</taxon>
        <taxon>Rhodocyclales</taxon>
        <taxon>Azonexaceae</taxon>
        <taxon>Dechloromonas</taxon>
    </lineage>
</organism>
<dbReference type="InterPro" id="IPR010221">
    <property type="entry name" value="VCBS_dom"/>
</dbReference>
<dbReference type="PRINTS" id="PR00313">
    <property type="entry name" value="CABNDNGRPT"/>
</dbReference>
<reference evidence="2" key="1">
    <citation type="submission" date="2022-01" db="EMBL/GenBank/DDBJ databases">
        <authorList>
            <person name="Jo J.-H."/>
            <person name="Im W.-T."/>
        </authorList>
    </citation>
    <scope>NUCLEOTIDE SEQUENCE</scope>
    <source>
        <strain evidence="2">XY25</strain>
    </source>
</reference>
<accession>A0ABS9K791</accession>
<dbReference type="SMART" id="SM00327">
    <property type="entry name" value="VWA"/>
    <property type="match status" value="1"/>
</dbReference>
<dbReference type="InterPro" id="IPR001343">
    <property type="entry name" value="Hemolysn_Ca-bd"/>
</dbReference>
<dbReference type="Pfam" id="PF13519">
    <property type="entry name" value="VWA_2"/>
    <property type="match status" value="1"/>
</dbReference>
<dbReference type="Pfam" id="PF00353">
    <property type="entry name" value="HemolysinCabind"/>
    <property type="match status" value="1"/>
</dbReference>
<dbReference type="Proteomes" id="UP001165384">
    <property type="component" value="Unassembled WGS sequence"/>
</dbReference>
<protein>
    <submittedName>
        <fullName evidence="2">VCBS domain-containing protein</fullName>
    </submittedName>
</protein>
<dbReference type="InterPro" id="IPR002035">
    <property type="entry name" value="VWF_A"/>
</dbReference>
<evidence type="ECO:0000259" key="1">
    <source>
        <dbReference type="PROSITE" id="PS50234"/>
    </source>
</evidence>
<dbReference type="EMBL" id="JAKLTN010000007">
    <property type="protein sequence ID" value="MCG2579047.1"/>
    <property type="molecule type" value="Genomic_DNA"/>
</dbReference>
<name>A0ABS9K791_9RHOO</name>
<dbReference type="NCBIfam" id="TIGR01965">
    <property type="entry name" value="VCBS_repeat"/>
    <property type="match status" value="2"/>
</dbReference>
<gene>
    <name evidence="2" type="ORF">LZ012_18805</name>
</gene>
<dbReference type="CDD" id="cd00198">
    <property type="entry name" value="vWFA"/>
    <property type="match status" value="1"/>
</dbReference>
<dbReference type="InterPro" id="IPR036465">
    <property type="entry name" value="vWFA_dom_sf"/>
</dbReference>
<dbReference type="InterPro" id="IPR011049">
    <property type="entry name" value="Serralysin-like_metalloprot_C"/>
</dbReference>
<sequence>MTETTSGSISVAAPAGLASITVGGTTLTVAQLATLGSTPVTVNTGEGDLVLTGYNAGTGTLSYTYTLLAAQNQPGQTSTVDTVALSVQDLLGTTSSGTLTVKIVDSIPTATADIAAITEDAVPNTVAGNLIANDSPSADATNVVGVVIGTYGAANAFAGGLGGLAGSYGNLNLAANGTYTYTLNNANPAVNALKNGQTLVEHFTYTIQDADGDWSTRTFDITINGNTDGAPSITPLDGNAGATGQATVNELGLISVANTSETTTGTITISAPEGLTSATIGGTTLTAAQLAALGGTPVTINTGEGSLVLTGYNAGTGALSYTYTLVAAQSQPGATESVDTIALSVLDAGGATSSGTLTVQIVDSTPTAVADSASVTEDTALVTSGNVLTNDSIGADVRANPVTAASPTLTYGSLVLNTDGSYTYTLNNANPAVNALKNGQALTDTYTYTITDADGDTSTATLAITINGTNDAPTVAGSPSVAVSEEGLPGGYLDTTGNPTDTTNLTVQSGSIAISDPDSTLTVTLSGPAGITSGGLTVSWTGNGMSTSPLIGRDSNGVEVLRATIDSAGNYTVSLSKAIDHATGNGENLFNFDLTVTASDGALSSTGVIHVTVEDDSPNAGTNSQTINVPQQDTNLMIVLDLSGSMTSGTVDRLAAARTAITNLINTYDGFGDVAVKLVTFSTTASDMTSGWVTARDALQLLTTLSANGYTNYDAALAQAIDSWDANGRILSAPAGGSLQNLMYFLSDGQPNENDGNTGALVNSAAGASGGADAGIQAGEETLWTNFLTNNQIKSFALGIGDGLTTTDQSYLNPVAYNGVTGTNMDAIMVPNVANLSSELQGTVAPVTTGNLLTGGAPGEVGADGGHVSAFSVGPAGDVRLFSWDGVSSTVTASGTGGSTATFNGTTHVLAVTTEQGGLLTIDLDDGTYSYTPPISAVTVTEVLGFQLTDRDGDVSNMGSLTLNIARTIGSSEVDGTTSGDAALSGTAGNDIITGLAGNDTLTGLDGNDWLSGGAGNDTLSGGNGNDKLDGGAGTDNLSGGAGNDLLMGGAGNDTLDGGAGADTFAWSFGDAGTIATPAVDTINNFETAVGTDVLDLRDLLNAPNNATAAALDNFLHFQYSGGNTTIYVSQTGAFNDGNSVGAPPSNVSNNDVQQIVLTGVNLIGANTTDQAVIQNLLTNGKLLTD</sequence>
<dbReference type="Gene3D" id="3.40.50.410">
    <property type="entry name" value="von Willebrand factor, type A domain"/>
    <property type="match status" value="1"/>
</dbReference>
<dbReference type="Pfam" id="PF17963">
    <property type="entry name" value="Big_9"/>
    <property type="match status" value="2"/>
</dbReference>
<dbReference type="InterPro" id="IPR018511">
    <property type="entry name" value="Hemolysin-typ_Ca-bd_CS"/>
</dbReference>
<evidence type="ECO:0000313" key="2">
    <source>
        <dbReference type="EMBL" id="MCG2579047.1"/>
    </source>
</evidence>
<feature type="domain" description="VWFA" evidence="1">
    <location>
        <begin position="635"/>
        <end position="844"/>
    </location>
</feature>
<proteinExistence type="predicted"/>
<dbReference type="PROSITE" id="PS50234">
    <property type="entry name" value="VWFA"/>
    <property type="match status" value="1"/>
</dbReference>
<dbReference type="InterPro" id="IPR019960">
    <property type="entry name" value="T1SS_VCA0849"/>
</dbReference>
<keyword evidence="3" id="KW-1185">Reference proteome</keyword>
<dbReference type="Gene3D" id="2.150.10.10">
    <property type="entry name" value="Serralysin-like metalloprotease, C-terminal"/>
    <property type="match status" value="2"/>
</dbReference>
<dbReference type="NCBIfam" id="TIGR03661">
    <property type="entry name" value="T1SS_VCA0849"/>
    <property type="match status" value="1"/>
</dbReference>
<dbReference type="SUPFAM" id="SSF51120">
    <property type="entry name" value="beta-Roll"/>
    <property type="match status" value="1"/>
</dbReference>
<dbReference type="RefSeq" id="WP_275712489.1">
    <property type="nucleotide sequence ID" value="NZ_JAKLTN010000007.1"/>
</dbReference>
<dbReference type="SUPFAM" id="SSF53300">
    <property type="entry name" value="vWA-like"/>
    <property type="match status" value="1"/>
</dbReference>
<dbReference type="InterPro" id="IPR013783">
    <property type="entry name" value="Ig-like_fold"/>
</dbReference>
<dbReference type="PROSITE" id="PS00330">
    <property type="entry name" value="HEMOLYSIN_CALCIUM"/>
    <property type="match status" value="4"/>
</dbReference>
<comment type="caution">
    <text evidence="2">The sequence shown here is derived from an EMBL/GenBank/DDBJ whole genome shotgun (WGS) entry which is preliminary data.</text>
</comment>
<dbReference type="Gene3D" id="2.60.40.10">
    <property type="entry name" value="Immunoglobulins"/>
    <property type="match status" value="2"/>
</dbReference>
<dbReference type="CDD" id="cd11304">
    <property type="entry name" value="Cadherin_repeat"/>
    <property type="match status" value="1"/>
</dbReference>
<evidence type="ECO:0000313" key="3">
    <source>
        <dbReference type="Proteomes" id="UP001165384"/>
    </source>
</evidence>